<proteinExistence type="predicted"/>
<sequence length="696" mass="72272">MLSNTPNRESPTFLKGQGRYAADVAPRGALHVAFVRNPVGAGKIVELDTSLAAAAPDVLGVYRADDVAHLGELSVNQVIPAGALPRYPVLAGPDVGAVGQPIAAVVARTAMAAADAVEQVIVEIDELAVPDEEIAAQSWSDGDIDAAFTAAALVVETTITHPRLAPSPMEPRAVCAAFDPATDSLTVWQSTQTPHRSRSELAAILNVDARRIRVIAQHVGGAFGMKGSIYPEEVFVVWAALQLRQTLVWTASRSEEFLSATQGRGIQSEGALAVDAAGEFLGLRARIVAPIGPWVPNSGLIPAWNAGRMLPSGYAVGAVDIETRAVRASGGITGIYRGAGRPEANCLMERLVDKAARALNVDPVRLRLQNLLSAEALPRQTPTGNLLDSGDYSGALCMMMQQAGYADLIRQRDARRAQGALVGLGVAFYLEPSGEGWESARVTLSDGNAVIASGSSSQGHGRETTYAKIASGALELPADAIEVVMGDTGLTPAGIGALASRATAIGGSAVLDACQQAAAARAAGADLPLTAEVVYCNKGQAWGYGAYLVMLSICAETGQPTIEAVTCVDDAGRIINDAQVQGQIIGGFTQGFGEAMMERVVYDADGQLLTGSFMDYAMPRAADVPPLDIHKMQTPSPTNLLGAKGVGEAGTIGAPAAILNAAIDALSPLGIEDLTMPLTPHRLWDAIQDAMPGEAT</sequence>
<name>A0A927D6X3_9RHOB</name>
<gene>
    <name evidence="4" type="ORF">H9Q16_08210</name>
</gene>
<evidence type="ECO:0000313" key="4">
    <source>
        <dbReference type="EMBL" id="MBD3663901.1"/>
    </source>
</evidence>
<dbReference type="PANTHER" id="PTHR11908">
    <property type="entry name" value="XANTHINE DEHYDROGENASE"/>
    <property type="match status" value="1"/>
</dbReference>
<feature type="domain" description="Aldehyde oxidase/xanthine dehydrogenase a/b hammerhead" evidence="3">
    <location>
        <begin position="15"/>
        <end position="128"/>
    </location>
</feature>
<keyword evidence="2" id="KW-0560">Oxidoreductase</keyword>
<evidence type="ECO:0000313" key="5">
    <source>
        <dbReference type="Proteomes" id="UP000635142"/>
    </source>
</evidence>
<dbReference type="SUPFAM" id="SSF54665">
    <property type="entry name" value="CO dehydrogenase molybdoprotein N-domain-like"/>
    <property type="match status" value="1"/>
</dbReference>
<dbReference type="InterPro" id="IPR016208">
    <property type="entry name" value="Ald_Oxase/xanthine_DH-like"/>
</dbReference>
<dbReference type="EMBL" id="JACTAG010000001">
    <property type="protein sequence ID" value="MBD3663901.1"/>
    <property type="molecule type" value="Genomic_DNA"/>
</dbReference>
<dbReference type="Pfam" id="PF20256">
    <property type="entry name" value="MoCoBD_2"/>
    <property type="match status" value="2"/>
</dbReference>
<dbReference type="PANTHER" id="PTHR11908:SF132">
    <property type="entry name" value="ALDEHYDE OXIDASE 1-RELATED"/>
    <property type="match status" value="1"/>
</dbReference>
<dbReference type="GO" id="GO:0005506">
    <property type="term" value="F:iron ion binding"/>
    <property type="evidence" value="ECO:0007669"/>
    <property type="project" value="InterPro"/>
</dbReference>
<accession>A0A927D6X3</accession>
<evidence type="ECO:0000259" key="3">
    <source>
        <dbReference type="SMART" id="SM01008"/>
    </source>
</evidence>
<dbReference type="InterPro" id="IPR008274">
    <property type="entry name" value="AldOxase/xan_DH_MoCoBD1"/>
</dbReference>
<dbReference type="Gene3D" id="3.30.365.10">
    <property type="entry name" value="Aldehyde oxidase/xanthine dehydrogenase, molybdopterin binding domain"/>
    <property type="match status" value="5"/>
</dbReference>
<dbReference type="InterPro" id="IPR046867">
    <property type="entry name" value="AldOxase/xan_DH_MoCoBD2"/>
</dbReference>
<dbReference type="InterPro" id="IPR000674">
    <property type="entry name" value="Ald_Oxase/Xan_DH_a/b"/>
</dbReference>
<evidence type="ECO:0000256" key="2">
    <source>
        <dbReference type="ARBA" id="ARBA00023002"/>
    </source>
</evidence>
<dbReference type="SUPFAM" id="SSF56003">
    <property type="entry name" value="Molybdenum cofactor-binding domain"/>
    <property type="match status" value="1"/>
</dbReference>
<dbReference type="InterPro" id="IPR037165">
    <property type="entry name" value="AldOxase/xan_DH_Mopterin-bd_sf"/>
</dbReference>
<dbReference type="Pfam" id="PF02738">
    <property type="entry name" value="MoCoBD_1"/>
    <property type="match status" value="1"/>
</dbReference>
<dbReference type="Pfam" id="PF01315">
    <property type="entry name" value="Ald_Xan_dh_C"/>
    <property type="match status" value="1"/>
</dbReference>
<comment type="caution">
    <text evidence="4">The sequence shown here is derived from an EMBL/GenBank/DDBJ whole genome shotgun (WGS) entry which is preliminary data.</text>
</comment>
<evidence type="ECO:0000256" key="1">
    <source>
        <dbReference type="ARBA" id="ARBA00022505"/>
    </source>
</evidence>
<protein>
    <submittedName>
        <fullName evidence="4">Xanthine dehydrogenase family protein molybdopterin-binding subunit</fullName>
    </submittedName>
</protein>
<dbReference type="SMART" id="SM01008">
    <property type="entry name" value="Ald_Xan_dh_C"/>
    <property type="match status" value="1"/>
</dbReference>
<dbReference type="Proteomes" id="UP000635142">
    <property type="component" value="Unassembled WGS sequence"/>
</dbReference>
<reference evidence="4" key="1">
    <citation type="submission" date="2020-08" db="EMBL/GenBank/DDBJ databases">
        <title>Sulfitobacter aestuariivivens sp. nov., isolated from a tidal flat.</title>
        <authorList>
            <person name="Park S."/>
            <person name="Yoon J.-H."/>
        </authorList>
    </citation>
    <scope>NUCLEOTIDE SEQUENCE</scope>
    <source>
        <strain evidence="4">TSTF-M16</strain>
    </source>
</reference>
<dbReference type="AlphaFoldDB" id="A0A927D6X3"/>
<organism evidence="4 5">
    <name type="scientific">Sulfitobacter aestuariivivens</name>
    <dbReference type="NCBI Taxonomy" id="2766981"/>
    <lineage>
        <taxon>Bacteria</taxon>
        <taxon>Pseudomonadati</taxon>
        <taxon>Pseudomonadota</taxon>
        <taxon>Alphaproteobacteria</taxon>
        <taxon>Rhodobacterales</taxon>
        <taxon>Roseobacteraceae</taxon>
        <taxon>Sulfitobacter</taxon>
    </lineage>
</organism>
<keyword evidence="1" id="KW-0500">Molybdenum</keyword>
<keyword evidence="5" id="KW-1185">Reference proteome</keyword>
<dbReference type="RefSeq" id="WP_191074824.1">
    <property type="nucleotide sequence ID" value="NZ_JACTAG010000001.1"/>
</dbReference>
<dbReference type="Gene3D" id="3.90.1170.50">
    <property type="entry name" value="Aldehyde oxidase/xanthine dehydrogenase, a/b hammerhead"/>
    <property type="match status" value="1"/>
</dbReference>
<dbReference type="InterPro" id="IPR036856">
    <property type="entry name" value="Ald_Oxase/Xan_DH_a/b_sf"/>
</dbReference>
<dbReference type="GO" id="GO:0016491">
    <property type="term" value="F:oxidoreductase activity"/>
    <property type="evidence" value="ECO:0007669"/>
    <property type="project" value="UniProtKB-KW"/>
</dbReference>